<evidence type="ECO:0000259" key="2">
    <source>
        <dbReference type="PROSITE" id="PS51502"/>
    </source>
</evidence>
<dbReference type="Gene3D" id="3.30.70.100">
    <property type="match status" value="1"/>
</dbReference>
<organism evidence="3 4">
    <name type="scientific">Seiridium unicorne</name>
    <dbReference type="NCBI Taxonomy" id="138068"/>
    <lineage>
        <taxon>Eukaryota</taxon>
        <taxon>Fungi</taxon>
        <taxon>Dikarya</taxon>
        <taxon>Ascomycota</taxon>
        <taxon>Pezizomycotina</taxon>
        <taxon>Sordariomycetes</taxon>
        <taxon>Xylariomycetidae</taxon>
        <taxon>Amphisphaeriales</taxon>
        <taxon>Sporocadaceae</taxon>
        <taxon>Seiridium</taxon>
    </lineage>
</organism>
<dbReference type="SMART" id="SM00886">
    <property type="entry name" value="Dabb"/>
    <property type="match status" value="1"/>
</dbReference>
<reference evidence="3 4" key="1">
    <citation type="journal article" date="2024" name="J. Plant Pathol.">
        <title>Sequence and assembly of the genome of Seiridium unicorne, isolate CBS 538.82, causal agent of cypress canker disease.</title>
        <authorList>
            <person name="Scali E."/>
            <person name="Rocca G.D."/>
            <person name="Danti R."/>
            <person name="Garbelotto M."/>
            <person name="Barberini S."/>
            <person name="Baroncelli R."/>
            <person name="Emiliani G."/>
        </authorList>
    </citation>
    <scope>NUCLEOTIDE SEQUENCE [LARGE SCALE GENOMIC DNA]</scope>
    <source>
        <strain evidence="3 4">BM-138-508</strain>
    </source>
</reference>
<dbReference type="InterPro" id="IPR044662">
    <property type="entry name" value="HS1/DABB1-like"/>
</dbReference>
<evidence type="ECO:0000313" key="4">
    <source>
        <dbReference type="Proteomes" id="UP001408356"/>
    </source>
</evidence>
<dbReference type="InterPro" id="IPR011008">
    <property type="entry name" value="Dimeric_a/b-barrel"/>
</dbReference>
<dbReference type="Proteomes" id="UP001408356">
    <property type="component" value="Unassembled WGS sequence"/>
</dbReference>
<sequence length="107" mass="11923">MGVTHIVMYQVKLASTPEMVKELVDRMFALKQTCLHANSGKPYILSTTGGRDNSVQGLQGGLTHAFVVTFSNEEDRNYYALEDPVHLDFVKWSEDVVEKVVAVDFAS</sequence>
<comment type="caution">
    <text evidence="3">The sequence shown here is derived from an EMBL/GenBank/DDBJ whole genome shotgun (WGS) entry which is preliminary data.</text>
</comment>
<dbReference type="Pfam" id="PF07876">
    <property type="entry name" value="Dabb"/>
    <property type="match status" value="1"/>
</dbReference>
<protein>
    <submittedName>
        <fullName evidence="3">Stress-response A/B barrel domain-containing protein</fullName>
    </submittedName>
</protein>
<dbReference type="PANTHER" id="PTHR33178">
    <property type="match status" value="1"/>
</dbReference>
<evidence type="ECO:0000313" key="3">
    <source>
        <dbReference type="EMBL" id="KAK9422896.1"/>
    </source>
</evidence>
<dbReference type="PANTHER" id="PTHR33178:SF10">
    <property type="entry name" value="STRESS-RESPONSE A_B BARREL DOMAIN-CONTAINING PROTEIN"/>
    <property type="match status" value="1"/>
</dbReference>
<dbReference type="EMBL" id="JARVKF010000101">
    <property type="protein sequence ID" value="KAK9422896.1"/>
    <property type="molecule type" value="Genomic_DNA"/>
</dbReference>
<dbReference type="PROSITE" id="PS51502">
    <property type="entry name" value="S_R_A_B_BARREL"/>
    <property type="match status" value="1"/>
</dbReference>
<accession>A0ABR2V7U4</accession>
<feature type="domain" description="Stress-response A/B barrel" evidence="2">
    <location>
        <begin position="3"/>
        <end position="105"/>
    </location>
</feature>
<gene>
    <name evidence="3" type="ORF">SUNI508_04563</name>
</gene>
<dbReference type="SUPFAM" id="SSF54909">
    <property type="entry name" value="Dimeric alpha+beta barrel"/>
    <property type="match status" value="1"/>
</dbReference>
<name>A0ABR2V7U4_9PEZI</name>
<keyword evidence="4" id="KW-1185">Reference proteome</keyword>
<comment type="subunit">
    <text evidence="1">Homodimer.</text>
</comment>
<proteinExistence type="predicted"/>
<evidence type="ECO:0000256" key="1">
    <source>
        <dbReference type="ARBA" id="ARBA00011738"/>
    </source>
</evidence>
<dbReference type="InterPro" id="IPR013097">
    <property type="entry name" value="Dabb"/>
</dbReference>